<protein>
    <recommendedName>
        <fullName evidence="3">Kynurenine formamidase</fullName>
    </recommendedName>
</protein>
<organism evidence="1 2">
    <name type="scientific">Catellatospora chokoriensis</name>
    <dbReference type="NCBI Taxonomy" id="310353"/>
    <lineage>
        <taxon>Bacteria</taxon>
        <taxon>Bacillati</taxon>
        <taxon>Actinomycetota</taxon>
        <taxon>Actinomycetes</taxon>
        <taxon>Micromonosporales</taxon>
        <taxon>Micromonosporaceae</taxon>
        <taxon>Catellatospora</taxon>
    </lineage>
</organism>
<evidence type="ECO:0000313" key="1">
    <source>
        <dbReference type="EMBL" id="GIF91327.1"/>
    </source>
</evidence>
<proteinExistence type="predicted"/>
<dbReference type="InterPro" id="IPR007325">
    <property type="entry name" value="KFase/CYL"/>
</dbReference>
<dbReference type="GO" id="GO:0004061">
    <property type="term" value="F:arylformamidase activity"/>
    <property type="evidence" value="ECO:0007669"/>
    <property type="project" value="InterPro"/>
</dbReference>
<reference evidence="1 2" key="1">
    <citation type="submission" date="2021-01" db="EMBL/GenBank/DDBJ databases">
        <title>Whole genome shotgun sequence of Catellatospora chokoriensis NBRC 107358.</title>
        <authorList>
            <person name="Komaki H."/>
            <person name="Tamura T."/>
        </authorList>
    </citation>
    <scope>NUCLEOTIDE SEQUENCE [LARGE SCALE GENOMIC DNA]</scope>
    <source>
        <strain evidence="1 2">NBRC 107358</strain>
    </source>
</reference>
<dbReference type="Proteomes" id="UP000619293">
    <property type="component" value="Unassembled WGS sequence"/>
</dbReference>
<dbReference type="PANTHER" id="PTHR31118">
    <property type="entry name" value="CYCLASE-LIKE PROTEIN 2"/>
    <property type="match status" value="1"/>
</dbReference>
<dbReference type="InterPro" id="IPR037175">
    <property type="entry name" value="KFase_sf"/>
</dbReference>
<evidence type="ECO:0008006" key="3">
    <source>
        <dbReference type="Google" id="ProtNLM"/>
    </source>
</evidence>
<dbReference type="Pfam" id="PF04199">
    <property type="entry name" value="Cyclase"/>
    <property type="match status" value="1"/>
</dbReference>
<sequence>MLYAETGGSWGMTEYRASFDADVTFLNGGGMQAQGFRLDVPGPDVTADDLAGLFVGHLGLLMVDQVRLSGVEVFAEAHKGSRGGPSGDAATGPDTRLVDLSHVIEAGMTTYPGLPGPEILPHLTRADSRGVYAEGTEFTIDRISMVSNTGTYVDSPFHRYEGGVDLAGLPLESLADLPVVVVRVTGAAERAITAQTLAPYDVAGRAVLLHTGWDRHWRTEAYGVAAPYLAEDGARHLAAAGARLVGIDSVNIDCTDGKTRPAHSILLDAGIPVLEHLTGLGELPVHGARLHAVPAPVRDFGTFPVRAYALVPR</sequence>
<dbReference type="AlphaFoldDB" id="A0A8J3K2P1"/>
<gene>
    <name evidence="1" type="ORF">Cch02nite_47710</name>
</gene>
<accession>A0A8J3K2P1</accession>
<dbReference type="SUPFAM" id="SSF102198">
    <property type="entry name" value="Putative cyclase"/>
    <property type="match status" value="1"/>
</dbReference>
<name>A0A8J3K2P1_9ACTN</name>
<dbReference type="GO" id="GO:0019441">
    <property type="term" value="P:L-tryptophan catabolic process to kynurenine"/>
    <property type="evidence" value="ECO:0007669"/>
    <property type="project" value="InterPro"/>
</dbReference>
<evidence type="ECO:0000313" key="2">
    <source>
        <dbReference type="Proteomes" id="UP000619293"/>
    </source>
</evidence>
<keyword evidence="2" id="KW-1185">Reference proteome</keyword>
<dbReference type="PANTHER" id="PTHR31118:SF12">
    <property type="entry name" value="CYCLASE-LIKE PROTEIN 2"/>
    <property type="match status" value="1"/>
</dbReference>
<comment type="caution">
    <text evidence="1">The sequence shown here is derived from an EMBL/GenBank/DDBJ whole genome shotgun (WGS) entry which is preliminary data.</text>
</comment>
<dbReference type="EMBL" id="BONG01000031">
    <property type="protein sequence ID" value="GIF91327.1"/>
    <property type="molecule type" value="Genomic_DNA"/>
</dbReference>
<dbReference type="Gene3D" id="3.50.30.50">
    <property type="entry name" value="Putative cyclase"/>
    <property type="match status" value="1"/>
</dbReference>